<dbReference type="Proteomes" id="UP000178264">
    <property type="component" value="Unassembled WGS sequence"/>
</dbReference>
<feature type="transmembrane region" description="Helical" evidence="1">
    <location>
        <begin position="116"/>
        <end position="136"/>
    </location>
</feature>
<proteinExistence type="predicted"/>
<evidence type="ECO:0008006" key="4">
    <source>
        <dbReference type="Google" id="ProtNLM"/>
    </source>
</evidence>
<dbReference type="Gene3D" id="1.10.260.40">
    <property type="entry name" value="lambda repressor-like DNA-binding domains"/>
    <property type="match status" value="1"/>
</dbReference>
<accession>A0A1F7VB34</accession>
<dbReference type="InterPro" id="IPR050400">
    <property type="entry name" value="Bact_Cytoskel_RodZ"/>
</dbReference>
<keyword evidence="1" id="KW-1133">Transmembrane helix</keyword>
<dbReference type="PANTHER" id="PTHR34475:SF1">
    <property type="entry name" value="CYTOSKELETON PROTEIN RODZ"/>
    <property type="match status" value="1"/>
</dbReference>
<comment type="caution">
    <text evidence="2">The sequence shown here is derived from an EMBL/GenBank/DDBJ whole genome shotgun (WGS) entry which is preliminary data.</text>
</comment>
<dbReference type="GO" id="GO:0003677">
    <property type="term" value="F:DNA binding"/>
    <property type="evidence" value="ECO:0007669"/>
    <property type="project" value="InterPro"/>
</dbReference>
<protein>
    <recommendedName>
        <fullName evidence="4">HTH cro/C1-type domain-containing protein</fullName>
    </recommendedName>
</protein>
<dbReference type="CDD" id="cd00093">
    <property type="entry name" value="HTH_XRE"/>
    <property type="match status" value="1"/>
</dbReference>
<dbReference type="InterPro" id="IPR001387">
    <property type="entry name" value="Cro/C1-type_HTH"/>
</dbReference>
<keyword evidence="1" id="KW-0472">Membrane</keyword>
<dbReference type="PANTHER" id="PTHR34475">
    <property type="match status" value="1"/>
</dbReference>
<dbReference type="AlphaFoldDB" id="A0A1F7VB34"/>
<evidence type="ECO:0000256" key="1">
    <source>
        <dbReference type="SAM" id="Phobius"/>
    </source>
</evidence>
<dbReference type="SUPFAM" id="SSF47413">
    <property type="entry name" value="lambda repressor-like DNA-binding domains"/>
    <property type="match status" value="1"/>
</dbReference>
<organism evidence="2 3">
    <name type="scientific">Candidatus Uhrbacteria bacterium RIFCSPLOWO2_02_FULL_49_11</name>
    <dbReference type="NCBI Taxonomy" id="1802409"/>
    <lineage>
        <taxon>Bacteria</taxon>
        <taxon>Candidatus Uhriibacteriota</taxon>
    </lineage>
</organism>
<evidence type="ECO:0000313" key="3">
    <source>
        <dbReference type="Proteomes" id="UP000178264"/>
    </source>
</evidence>
<reference evidence="2 3" key="1">
    <citation type="journal article" date="2016" name="Nat. Commun.">
        <title>Thousands of microbial genomes shed light on interconnected biogeochemical processes in an aquifer system.</title>
        <authorList>
            <person name="Anantharaman K."/>
            <person name="Brown C.T."/>
            <person name="Hug L.A."/>
            <person name="Sharon I."/>
            <person name="Castelle C.J."/>
            <person name="Probst A.J."/>
            <person name="Thomas B.C."/>
            <person name="Singh A."/>
            <person name="Wilkins M.J."/>
            <person name="Karaoz U."/>
            <person name="Brodie E.L."/>
            <person name="Williams K.H."/>
            <person name="Hubbard S.S."/>
            <person name="Banfield J.F."/>
        </authorList>
    </citation>
    <scope>NUCLEOTIDE SEQUENCE [LARGE SCALE GENOMIC DNA]</scope>
</reference>
<dbReference type="EMBL" id="MGER01000060">
    <property type="protein sequence ID" value="OGL87760.1"/>
    <property type="molecule type" value="Genomic_DNA"/>
</dbReference>
<dbReference type="Pfam" id="PF13413">
    <property type="entry name" value="HTH_25"/>
    <property type="match status" value="1"/>
</dbReference>
<dbReference type="Pfam" id="PF09136">
    <property type="entry name" value="Glucodextran_B"/>
    <property type="match status" value="1"/>
</dbReference>
<evidence type="ECO:0000313" key="2">
    <source>
        <dbReference type="EMBL" id="OGL87760.1"/>
    </source>
</evidence>
<name>A0A1F7VB34_9BACT</name>
<dbReference type="InterPro" id="IPR010982">
    <property type="entry name" value="Lambda_DNA-bd_dom_sf"/>
</dbReference>
<gene>
    <name evidence="2" type="ORF">A3I42_01065</name>
</gene>
<keyword evidence="1" id="KW-0812">Transmembrane</keyword>
<dbReference type="Gene3D" id="2.60.40.10">
    <property type="entry name" value="Immunoglobulins"/>
    <property type="match status" value="1"/>
</dbReference>
<dbReference type="InterPro" id="IPR013783">
    <property type="entry name" value="Ig-like_fold"/>
</dbReference>
<sequence>MKAFYSKAIEQKETIGEILMRARERAHLTRAQAACAAGVQEHYLAALEENRWRDLPGVLYVRRYLEQYANYLGVAPKTLLAQLKIQLVHDHWSNTPKSQSCTRAHFVVWPQRLRRIAMAAVLLAIVGYLGMQLIALTNPPPLAVDYPPDGFVTHLESITVSGSTEPEARLMVNNEAVTVRADGTFSASLTLAKGVNYIHLSVARRFGRERILERRVVRDGATSGVYRVLPRP</sequence>